<evidence type="ECO:0000256" key="2">
    <source>
        <dbReference type="SAM" id="SignalP"/>
    </source>
</evidence>
<feature type="compositionally biased region" description="Basic and acidic residues" evidence="1">
    <location>
        <begin position="311"/>
        <end position="324"/>
    </location>
</feature>
<evidence type="ECO:0000313" key="3">
    <source>
        <dbReference type="EMBL" id="AQT06598.1"/>
    </source>
</evidence>
<organism evidence="3 4">
    <name type="scientific">Acetobacter persici</name>
    <dbReference type="NCBI Taxonomy" id="1076596"/>
    <lineage>
        <taxon>Bacteria</taxon>
        <taxon>Pseudomonadati</taxon>
        <taxon>Pseudomonadota</taxon>
        <taxon>Alphaproteobacteria</taxon>
        <taxon>Acetobacterales</taxon>
        <taxon>Acetobacteraceae</taxon>
        <taxon>Acetobacter</taxon>
    </lineage>
</organism>
<feature type="region of interest" description="Disordered" evidence="1">
    <location>
        <begin position="183"/>
        <end position="239"/>
    </location>
</feature>
<reference evidence="3 4" key="1">
    <citation type="submission" date="2016-03" db="EMBL/GenBank/DDBJ databases">
        <title>Acetic acid bacteria sequencing.</title>
        <authorList>
            <person name="Brandt J."/>
            <person name="Jakob F."/>
            <person name="Vogel R.F."/>
        </authorList>
    </citation>
    <scope>NUCLEOTIDE SEQUENCE [LARGE SCALE GENOMIC DNA]</scope>
    <source>
        <strain evidence="3 4">TMW2.1084</strain>
        <plasmid evidence="4">pac1084_1</plasmid>
    </source>
</reference>
<evidence type="ECO:0000313" key="4">
    <source>
        <dbReference type="Proteomes" id="UP000189055"/>
    </source>
</evidence>
<gene>
    <name evidence="3" type="ORF">A0U91_16450</name>
</gene>
<accession>A0A1U9LJM1</accession>
<evidence type="ECO:0000256" key="1">
    <source>
        <dbReference type="SAM" id="MobiDB-lite"/>
    </source>
</evidence>
<feature type="compositionally biased region" description="Polar residues" evidence="1">
    <location>
        <begin position="194"/>
        <end position="208"/>
    </location>
</feature>
<dbReference type="KEGG" id="aper:A0U91_16450"/>
<keyword evidence="2" id="KW-0732">Signal</keyword>
<dbReference type="EMBL" id="CP014688">
    <property type="protein sequence ID" value="AQT06598.1"/>
    <property type="molecule type" value="Genomic_DNA"/>
</dbReference>
<keyword evidence="3" id="KW-0614">Plasmid</keyword>
<proteinExistence type="predicted"/>
<feature type="compositionally biased region" description="Polar residues" evidence="1">
    <location>
        <begin position="221"/>
        <end position="234"/>
    </location>
</feature>
<feature type="region of interest" description="Disordered" evidence="1">
    <location>
        <begin position="303"/>
        <end position="359"/>
    </location>
</feature>
<name>A0A1U9LJM1_9PROT</name>
<protein>
    <submittedName>
        <fullName evidence="3">Uncharacterized protein</fullName>
    </submittedName>
</protein>
<dbReference type="AlphaFoldDB" id="A0A1U9LJM1"/>
<feature type="signal peptide" evidence="2">
    <location>
        <begin position="1"/>
        <end position="32"/>
    </location>
</feature>
<geneLocation type="plasmid" evidence="4">
    <name>pac1084_1</name>
</geneLocation>
<feature type="chain" id="PRO_5010699954" evidence="2">
    <location>
        <begin position="33"/>
        <end position="359"/>
    </location>
</feature>
<sequence>MHHKISVPVRKASLTMLVTGALGVLASQSATASPAAAVVPPHASGGQISEAAPFATARPNAGVPFGSMMVVEGKNGRTVAAPPPSLPLASEPMSQEDGRVQASFDRMNDQISDRLKGLAIGNGNIKPAKISNREAGIVDQLSDEEVQIKLLDARNRHLAAAIKAWSTAYDPHKEQIAANEQIEQKGKDGAKSGVGNSSGATERGPSNSEMEELREEIESMKAQSQKVAQPQKTVQDPYPVVTETSADFNGRMTADILVPYEGALDNVGVGDIVQEGVSIASISEKAVTVKDARTGHIVPLNWGNQVPKTRPKVEDEKPAAKDGRSTGSQQSSARRVGPVFNFTPPKMPPPPVSAPALQR</sequence>
<dbReference type="Proteomes" id="UP000189055">
    <property type="component" value="Plasmid pAC1084_1"/>
</dbReference>